<gene>
    <name evidence="7" type="ORF">DES43_1631</name>
</gene>
<name>A0A4R6Y6T0_9HYPH</name>
<feature type="domain" description="Sodium/calcium exchanger membrane region" evidence="6">
    <location>
        <begin position="8"/>
        <end position="147"/>
    </location>
</feature>
<dbReference type="RefSeq" id="WP_051520737.1">
    <property type="nucleotide sequence ID" value="NZ_KK073903.1"/>
</dbReference>
<feature type="transmembrane region" description="Helical" evidence="5">
    <location>
        <begin position="215"/>
        <end position="236"/>
    </location>
</feature>
<evidence type="ECO:0000256" key="5">
    <source>
        <dbReference type="SAM" id="Phobius"/>
    </source>
</evidence>
<protein>
    <submittedName>
        <fullName evidence="7">Cation:H+ antiporter</fullName>
    </submittedName>
</protein>
<dbReference type="OrthoDB" id="9794225at2"/>
<evidence type="ECO:0000259" key="6">
    <source>
        <dbReference type="Pfam" id="PF01699"/>
    </source>
</evidence>
<organism evidence="7 8">
    <name type="scientific">Aquamicrobium defluvii</name>
    <dbReference type="NCBI Taxonomy" id="69279"/>
    <lineage>
        <taxon>Bacteria</taxon>
        <taxon>Pseudomonadati</taxon>
        <taxon>Pseudomonadota</taxon>
        <taxon>Alphaproteobacteria</taxon>
        <taxon>Hyphomicrobiales</taxon>
        <taxon>Phyllobacteriaceae</taxon>
        <taxon>Aquamicrobium</taxon>
    </lineage>
</organism>
<evidence type="ECO:0000313" key="8">
    <source>
        <dbReference type="Proteomes" id="UP000294958"/>
    </source>
</evidence>
<keyword evidence="2 5" id="KW-0812">Transmembrane</keyword>
<sequence>MAAPGLSALAWCLFGLFLLVAGAELIVRAGTRLAALVGIPPILIGLTIVAVGTSTPELAVGINAALQGNGSLAVGNIAGANSLNILFILGLSALLMPLSLEMRTLRFDLPVMTAAALALLAMAWDGVLTRMEGMALVAAGMAYTVAVIHWARRESRAVIAEFSKEYPVPPADGERRKPWPSVLILLAGIAIVVVGADFLVDGAVALARMMGVSDAFIGLTVVAIGTCSPELVTTVVSTLRQERDIAIGNLLGSSVYNRDLCAGSAFRLIL</sequence>
<accession>A0A4R6Y6T0</accession>
<feature type="transmembrane region" description="Helical" evidence="5">
    <location>
        <begin position="107"/>
        <end position="127"/>
    </location>
</feature>
<dbReference type="Gene3D" id="1.20.1420.30">
    <property type="entry name" value="NCX, central ion-binding region"/>
    <property type="match status" value="2"/>
</dbReference>
<evidence type="ECO:0000256" key="2">
    <source>
        <dbReference type="ARBA" id="ARBA00022692"/>
    </source>
</evidence>
<dbReference type="Proteomes" id="UP000294958">
    <property type="component" value="Unassembled WGS sequence"/>
</dbReference>
<keyword evidence="3 5" id="KW-1133">Transmembrane helix</keyword>
<comment type="subcellular location">
    <subcellularLocation>
        <location evidence="1">Membrane</location>
        <topology evidence="1">Multi-pass membrane protein</topology>
    </subcellularLocation>
</comment>
<dbReference type="GO" id="GO:0005262">
    <property type="term" value="F:calcium channel activity"/>
    <property type="evidence" value="ECO:0007669"/>
    <property type="project" value="TreeGrafter"/>
</dbReference>
<dbReference type="InterPro" id="IPR004481">
    <property type="entry name" value="K/Na/Ca-exchanger"/>
</dbReference>
<keyword evidence="8" id="KW-1185">Reference proteome</keyword>
<dbReference type="NCBIfam" id="TIGR00367">
    <property type="entry name" value="calcium/sodium antiporter"/>
    <property type="match status" value="1"/>
</dbReference>
<feature type="transmembrane region" description="Helical" evidence="5">
    <location>
        <begin position="182"/>
        <end position="209"/>
    </location>
</feature>
<feature type="transmembrane region" description="Helical" evidence="5">
    <location>
        <begin position="133"/>
        <end position="151"/>
    </location>
</feature>
<dbReference type="EMBL" id="SNZF01000063">
    <property type="protein sequence ID" value="TDR27823.1"/>
    <property type="molecule type" value="Genomic_DNA"/>
</dbReference>
<dbReference type="GO" id="GO:0008273">
    <property type="term" value="F:calcium, potassium:sodium antiporter activity"/>
    <property type="evidence" value="ECO:0007669"/>
    <property type="project" value="TreeGrafter"/>
</dbReference>
<feature type="transmembrane region" description="Helical" evidence="5">
    <location>
        <begin position="33"/>
        <end position="53"/>
    </location>
</feature>
<dbReference type="InterPro" id="IPR044880">
    <property type="entry name" value="NCX_ion-bd_dom_sf"/>
</dbReference>
<dbReference type="GO" id="GO:0006874">
    <property type="term" value="P:intracellular calcium ion homeostasis"/>
    <property type="evidence" value="ECO:0007669"/>
    <property type="project" value="TreeGrafter"/>
</dbReference>
<evidence type="ECO:0000256" key="1">
    <source>
        <dbReference type="ARBA" id="ARBA00004141"/>
    </source>
</evidence>
<dbReference type="Pfam" id="PF01699">
    <property type="entry name" value="Na_Ca_ex"/>
    <property type="match status" value="2"/>
</dbReference>
<reference evidence="7 8" key="1">
    <citation type="submission" date="2019-03" db="EMBL/GenBank/DDBJ databases">
        <title>Genomic Encyclopedia of Type Strains, Phase IV (KMG-IV): sequencing the most valuable type-strain genomes for metagenomic binning, comparative biology and taxonomic classification.</title>
        <authorList>
            <person name="Goeker M."/>
        </authorList>
    </citation>
    <scope>NUCLEOTIDE SEQUENCE [LARGE SCALE GENOMIC DNA]</scope>
    <source>
        <strain evidence="7 8">DSM 11603</strain>
    </source>
</reference>
<feature type="transmembrane region" description="Helical" evidence="5">
    <location>
        <begin position="6"/>
        <end position="26"/>
    </location>
</feature>
<evidence type="ECO:0000256" key="4">
    <source>
        <dbReference type="ARBA" id="ARBA00023136"/>
    </source>
</evidence>
<dbReference type="AlphaFoldDB" id="A0A4R6Y6T0"/>
<feature type="domain" description="Sodium/calcium exchanger membrane region" evidence="6">
    <location>
        <begin position="181"/>
        <end position="265"/>
    </location>
</feature>
<dbReference type="InterPro" id="IPR004837">
    <property type="entry name" value="NaCa_Exmemb"/>
</dbReference>
<keyword evidence="4 5" id="KW-0472">Membrane</keyword>
<evidence type="ECO:0000313" key="7">
    <source>
        <dbReference type="EMBL" id="TDR27823.1"/>
    </source>
</evidence>
<dbReference type="PANTHER" id="PTHR10846:SF8">
    <property type="entry name" value="INNER MEMBRANE PROTEIN YRBG"/>
    <property type="match status" value="1"/>
</dbReference>
<proteinExistence type="predicted"/>
<comment type="caution">
    <text evidence="7">The sequence shown here is derived from an EMBL/GenBank/DDBJ whole genome shotgun (WGS) entry which is preliminary data.</text>
</comment>
<dbReference type="GO" id="GO:0005886">
    <property type="term" value="C:plasma membrane"/>
    <property type="evidence" value="ECO:0007669"/>
    <property type="project" value="TreeGrafter"/>
</dbReference>
<feature type="transmembrane region" description="Helical" evidence="5">
    <location>
        <begin position="73"/>
        <end position="95"/>
    </location>
</feature>
<evidence type="ECO:0000256" key="3">
    <source>
        <dbReference type="ARBA" id="ARBA00022989"/>
    </source>
</evidence>
<dbReference type="PANTHER" id="PTHR10846">
    <property type="entry name" value="SODIUM/POTASSIUM/CALCIUM EXCHANGER"/>
    <property type="match status" value="1"/>
</dbReference>